<proteinExistence type="predicted"/>
<feature type="region of interest" description="Disordered" evidence="1">
    <location>
        <begin position="633"/>
        <end position="673"/>
    </location>
</feature>
<feature type="region of interest" description="Disordered" evidence="1">
    <location>
        <begin position="599"/>
        <end position="621"/>
    </location>
</feature>
<dbReference type="Proteomes" id="UP000247409">
    <property type="component" value="Unassembled WGS sequence"/>
</dbReference>
<feature type="compositionally biased region" description="Basic and acidic residues" evidence="1">
    <location>
        <begin position="460"/>
        <end position="480"/>
    </location>
</feature>
<evidence type="ECO:0000313" key="2">
    <source>
        <dbReference type="EMBL" id="PXF43678.1"/>
    </source>
</evidence>
<name>A0A2V3INM1_9FLOR</name>
<dbReference type="AlphaFoldDB" id="A0A2V3INM1"/>
<feature type="compositionally biased region" description="Polar residues" evidence="1">
    <location>
        <begin position="529"/>
        <end position="552"/>
    </location>
</feature>
<accession>A0A2V3INM1</accession>
<evidence type="ECO:0000313" key="3">
    <source>
        <dbReference type="Proteomes" id="UP000247409"/>
    </source>
</evidence>
<feature type="compositionally biased region" description="Low complexity" evidence="1">
    <location>
        <begin position="649"/>
        <end position="658"/>
    </location>
</feature>
<feature type="region of interest" description="Disordered" evidence="1">
    <location>
        <begin position="823"/>
        <end position="848"/>
    </location>
</feature>
<dbReference type="OrthoDB" id="10686972at2759"/>
<evidence type="ECO:0000256" key="1">
    <source>
        <dbReference type="SAM" id="MobiDB-lite"/>
    </source>
</evidence>
<feature type="region of interest" description="Disordered" evidence="1">
    <location>
        <begin position="784"/>
        <end position="804"/>
    </location>
</feature>
<sequence length="1066" mass="115239">MRIDRSAGLPNPPPLFRSKLRAPARHRLPARRRFVSASPSSRPIQPFLRAWMDSTRNRPPARLEGNGTRAQATIPAVTNYQSLRDHPSDEELFAARVAALIKERYRLLRRGLIHRLQHLREAILLSESGQSAELAEALSSTSLALRHQSPAVQILQPSHALNVLFHDQRTANFVTPVHSPRRIRHSQTLAADTTTADLTVTSRAQLPTDTDAPESRQTQLSVDANVLATSQAQLSTGTNVPTTNQAQLSADTNVLVTSQAQLSADADVLGTRQAQLSADADVLGTRQAELSAKTSATGQAQLSADGDLAVTSQAQLPTALSVPSSSQTQLPVEKNVPAIKSILVGSPRRNANRPKRARRVSFAINADRSDRVAERTPPSDVSMTDSGFVGLHASLAKSLSRALSAIKADTADGGAAEGALPCAAGTFGVGSANVDSQEQPQEVICDEQMHFGDSLPSPYRTDKSRDMPLDPTSRPDRERGQIQPSPLLPSAGNVEFRWSKGVDSAARSHQPHESKYIPSTTLAERVDASGSTGALSYTHPPQTNSGGVSQSLPRPETGLTKAQDHIVSGQSVSGILPCELHLLAQYLSEAATPLTIDRLPFPPVPQNNPETAENVARSNGRQLHRTAEHLTKLLQSDVQPTKRRVGHDSPVSTSSGSSHGPLPQAVLDRSDSQSTLQARKLALRAYRSASPNGSRSFLDNLHGTAHLSAHFFDQELHELFDEKFRLTHAPREQSMIKATALCEQFPSPKSERQSPTSLIKGLVNRTGPLFSLSEPDAHLHYSTTCTHRSDKSQHASSLSNSEPHTIFPSSLYNSEISELSPFIRDLPPGRRDVTESPLPSESKNGIQELPAVGRSSSVNNFQRRTYLNMSELDERRYATAAWQPDITCYTPLSNGLIQPSGQRQSSHVAYAFASNKRAHSYHTGRAVHCAPTDTTTALNFGFQRRTNYPFRTTHRKQPTPVGRGADEPLSSAAETALSSNATLSPAAETALSSNATLSPAAETALSSNATLSPAGETALSSNATLDGLTPFDILRFAHQCITDYRSNDKDKTEQIYSIGNDGKLTR</sequence>
<feature type="compositionally biased region" description="Polar residues" evidence="1">
    <location>
        <begin position="607"/>
        <end position="621"/>
    </location>
</feature>
<dbReference type="EMBL" id="NBIV01000115">
    <property type="protein sequence ID" value="PXF43678.1"/>
    <property type="molecule type" value="Genomic_DNA"/>
</dbReference>
<keyword evidence="3" id="KW-1185">Reference proteome</keyword>
<comment type="caution">
    <text evidence="2">The sequence shown here is derived from an EMBL/GenBank/DDBJ whole genome shotgun (WGS) entry which is preliminary data.</text>
</comment>
<organism evidence="2 3">
    <name type="scientific">Gracilariopsis chorda</name>
    <dbReference type="NCBI Taxonomy" id="448386"/>
    <lineage>
        <taxon>Eukaryota</taxon>
        <taxon>Rhodophyta</taxon>
        <taxon>Florideophyceae</taxon>
        <taxon>Rhodymeniophycidae</taxon>
        <taxon>Gracilariales</taxon>
        <taxon>Gracilariaceae</taxon>
        <taxon>Gracilariopsis</taxon>
    </lineage>
</organism>
<feature type="region of interest" description="Disordered" evidence="1">
    <location>
        <begin position="449"/>
        <end position="560"/>
    </location>
</feature>
<reference evidence="2 3" key="1">
    <citation type="journal article" date="2018" name="Mol. Biol. Evol.">
        <title>Analysis of the draft genome of the red seaweed Gracilariopsis chorda provides insights into genome size evolution in Rhodophyta.</title>
        <authorList>
            <person name="Lee J."/>
            <person name="Yang E.C."/>
            <person name="Graf L."/>
            <person name="Yang J.H."/>
            <person name="Qiu H."/>
            <person name="Zel Zion U."/>
            <person name="Chan C.X."/>
            <person name="Stephens T.G."/>
            <person name="Weber A.P.M."/>
            <person name="Boo G.H."/>
            <person name="Boo S.M."/>
            <person name="Kim K.M."/>
            <person name="Shin Y."/>
            <person name="Jung M."/>
            <person name="Lee S.J."/>
            <person name="Yim H.S."/>
            <person name="Lee J.H."/>
            <person name="Bhattacharya D."/>
            <person name="Yoon H.S."/>
        </authorList>
    </citation>
    <scope>NUCLEOTIDE SEQUENCE [LARGE SCALE GENOMIC DNA]</scope>
    <source>
        <strain evidence="2 3">SKKU-2015</strain>
        <tissue evidence="2">Whole body</tissue>
    </source>
</reference>
<protein>
    <submittedName>
        <fullName evidence="2">Uncharacterized protein</fullName>
    </submittedName>
</protein>
<feature type="compositionally biased region" description="Polar residues" evidence="1">
    <location>
        <begin position="794"/>
        <end position="804"/>
    </location>
</feature>
<gene>
    <name evidence="2" type="ORF">BWQ96_06583</name>
</gene>